<dbReference type="EMBL" id="CABHNA010000023">
    <property type="protein sequence ID" value="VUW94276.1"/>
    <property type="molecule type" value="Genomic_DNA"/>
</dbReference>
<reference evidence="3 4" key="1">
    <citation type="submission" date="2019-07" db="EMBL/GenBank/DDBJ databases">
        <authorList>
            <person name="Hibberd C M."/>
            <person name="Gehrig L. J."/>
            <person name="Chang H.-W."/>
            <person name="Venkatesh S."/>
        </authorList>
    </citation>
    <scope>NUCLEOTIDE SEQUENCE [LARGE SCALE GENOMIC DNA]</scope>
    <source>
        <strain evidence="3">Ruminococcus_torques_SSTS_Bg7063</strain>
    </source>
</reference>
<dbReference type="GO" id="GO:0006310">
    <property type="term" value="P:DNA recombination"/>
    <property type="evidence" value="ECO:0007669"/>
    <property type="project" value="UniProtKB-KW"/>
</dbReference>
<proteinExistence type="predicted"/>
<dbReference type="InterPro" id="IPR013762">
    <property type="entry name" value="Integrase-like_cat_sf"/>
</dbReference>
<feature type="domain" description="Tyr recombinase" evidence="2">
    <location>
        <begin position="1"/>
        <end position="131"/>
    </location>
</feature>
<evidence type="ECO:0000256" key="1">
    <source>
        <dbReference type="ARBA" id="ARBA00023172"/>
    </source>
</evidence>
<dbReference type="GO" id="GO:0015074">
    <property type="term" value="P:DNA integration"/>
    <property type="evidence" value="ECO:0007669"/>
    <property type="project" value="InterPro"/>
</dbReference>
<name>A0A564SGJ4_9FIRM</name>
<dbReference type="GO" id="GO:0003677">
    <property type="term" value="F:DNA binding"/>
    <property type="evidence" value="ECO:0007669"/>
    <property type="project" value="InterPro"/>
</dbReference>
<dbReference type="InterPro" id="IPR011010">
    <property type="entry name" value="DNA_brk_join_enz"/>
</dbReference>
<keyword evidence="4" id="KW-1185">Reference proteome</keyword>
<organism evidence="3 4">
    <name type="scientific">[Ruminococcus] torques</name>
    <dbReference type="NCBI Taxonomy" id="33039"/>
    <lineage>
        <taxon>Bacteria</taxon>
        <taxon>Bacillati</taxon>
        <taxon>Bacillota</taxon>
        <taxon>Clostridia</taxon>
        <taxon>Lachnospirales</taxon>
        <taxon>Lachnospiraceae</taxon>
        <taxon>Mediterraneibacter</taxon>
    </lineage>
</organism>
<gene>
    <name evidence="3" type="primary">Int-Tn_2</name>
    <name evidence="3" type="ORF">RTSSTS7063_00299</name>
</gene>
<dbReference type="InterPro" id="IPR002104">
    <property type="entry name" value="Integrase_catalytic"/>
</dbReference>
<accession>A0A564SGJ4</accession>
<sequence length="139" mass="15914">MIDEVFNAFLDEYEIQKCIGFSSEEIDGYSNFVFVTATGTVYLPNAVNRAIERARVAYNKDEIEKAEKEDREPLIIPHFSAHHLRHTFCTRLCENESNLKVIQSIMGHSDITTTMDIYAEATQEKKQEIVANLQGKIII</sequence>
<evidence type="ECO:0000313" key="4">
    <source>
        <dbReference type="Proteomes" id="UP000363661"/>
    </source>
</evidence>
<evidence type="ECO:0000259" key="2">
    <source>
        <dbReference type="PROSITE" id="PS51898"/>
    </source>
</evidence>
<dbReference type="Gene3D" id="1.10.443.10">
    <property type="entry name" value="Intergrase catalytic core"/>
    <property type="match status" value="1"/>
</dbReference>
<dbReference type="AlphaFoldDB" id="A0A564SGJ4"/>
<keyword evidence="1" id="KW-0233">DNA recombination</keyword>
<evidence type="ECO:0000313" key="3">
    <source>
        <dbReference type="EMBL" id="VUW94276.1"/>
    </source>
</evidence>
<dbReference type="SUPFAM" id="SSF56349">
    <property type="entry name" value="DNA breaking-rejoining enzymes"/>
    <property type="match status" value="1"/>
</dbReference>
<dbReference type="PROSITE" id="PS51898">
    <property type="entry name" value="TYR_RECOMBINASE"/>
    <property type="match status" value="1"/>
</dbReference>
<dbReference type="Pfam" id="PF00589">
    <property type="entry name" value="Phage_integrase"/>
    <property type="match status" value="1"/>
</dbReference>
<dbReference type="Proteomes" id="UP000363661">
    <property type="component" value="Unassembled WGS sequence"/>
</dbReference>
<protein>
    <submittedName>
        <fullName evidence="3">Transposase from transposon Tn916</fullName>
    </submittedName>
</protein>